<feature type="domain" description="AB hydrolase-1" evidence="1">
    <location>
        <begin position="32"/>
        <end position="273"/>
    </location>
</feature>
<dbReference type="PRINTS" id="PR00412">
    <property type="entry name" value="EPOXHYDRLASE"/>
</dbReference>
<evidence type="ECO:0000313" key="3">
    <source>
        <dbReference type="Proteomes" id="UP000264071"/>
    </source>
</evidence>
<sequence>MNVFAPNDWPWPAKRHQTVDGALHYIDVGAGPAVCFVHGTPTSSYEWRHQIRALQDTHRCIALDHLGFGQSERPAHASYTPEAHAVRFRAFMDTHAPTEPFTLVVHDFGGPIALDWALDHPSCLARLVVVNTWMWSFEHDVAMWKQARLANSWLVRQLYRHLNASLRILMPGAYGHRARLDPAVHGYYQSLFPDADSRERVLFALARALTQSSAFFDRLWQRRMALDQVPMTILWGLADRAFPPPVLAQWRQAFPHADVTTFDGVGHWPHEESAPAFTAALVSALQPPS</sequence>
<dbReference type="InterPro" id="IPR029058">
    <property type="entry name" value="AB_hydrolase_fold"/>
</dbReference>
<protein>
    <submittedName>
        <fullName evidence="2">Alpha/beta hydrolase</fullName>
    </submittedName>
</protein>
<dbReference type="PANTHER" id="PTHR43798">
    <property type="entry name" value="MONOACYLGLYCEROL LIPASE"/>
    <property type="match status" value="1"/>
</dbReference>
<dbReference type="InterPro" id="IPR000073">
    <property type="entry name" value="AB_hydrolase_1"/>
</dbReference>
<dbReference type="InterPro" id="IPR050266">
    <property type="entry name" value="AB_hydrolase_sf"/>
</dbReference>
<dbReference type="OMA" id="NTWAWPL"/>
<dbReference type="PRINTS" id="PR00111">
    <property type="entry name" value="ABHYDROLASE"/>
</dbReference>
<keyword evidence="2" id="KW-0378">Hydrolase</keyword>
<accession>A0A3D4V7J3</accession>
<dbReference type="InterPro" id="IPR000639">
    <property type="entry name" value="Epox_hydrolase-like"/>
</dbReference>
<name>A0A3D4V7J3_9BACT</name>
<dbReference type="AlphaFoldDB" id="A0A3D4V7J3"/>
<dbReference type="Gene3D" id="3.40.50.1820">
    <property type="entry name" value="alpha/beta hydrolase"/>
    <property type="match status" value="1"/>
</dbReference>
<dbReference type="SUPFAM" id="SSF53474">
    <property type="entry name" value="alpha/beta-Hydrolases"/>
    <property type="match status" value="1"/>
</dbReference>
<dbReference type="Proteomes" id="UP000264071">
    <property type="component" value="Unassembled WGS sequence"/>
</dbReference>
<reference evidence="2 3" key="1">
    <citation type="journal article" date="2018" name="Nat. Biotechnol.">
        <title>A standardized bacterial taxonomy based on genome phylogeny substantially revises the tree of life.</title>
        <authorList>
            <person name="Parks D.H."/>
            <person name="Chuvochina M."/>
            <person name="Waite D.W."/>
            <person name="Rinke C."/>
            <person name="Skarshewski A."/>
            <person name="Chaumeil P.A."/>
            <person name="Hugenholtz P."/>
        </authorList>
    </citation>
    <scope>NUCLEOTIDE SEQUENCE [LARGE SCALE GENOMIC DNA]</scope>
    <source>
        <strain evidence="2">UBA8844</strain>
    </source>
</reference>
<dbReference type="PANTHER" id="PTHR43798:SF24">
    <property type="entry name" value="CIS-3-ALKYL-4-ALKYLOXETAN-2-ONE DECARBOXYLASE"/>
    <property type="match status" value="1"/>
</dbReference>
<evidence type="ECO:0000313" key="2">
    <source>
        <dbReference type="EMBL" id="HCT57055.1"/>
    </source>
</evidence>
<comment type="caution">
    <text evidence="2">The sequence shown here is derived from an EMBL/GenBank/DDBJ whole genome shotgun (WGS) entry which is preliminary data.</text>
</comment>
<dbReference type="Pfam" id="PF00561">
    <property type="entry name" value="Abhydrolase_1"/>
    <property type="match status" value="1"/>
</dbReference>
<dbReference type="EMBL" id="DPIY01000006">
    <property type="protein sequence ID" value="HCT57055.1"/>
    <property type="molecule type" value="Genomic_DNA"/>
</dbReference>
<evidence type="ECO:0000259" key="1">
    <source>
        <dbReference type="Pfam" id="PF00561"/>
    </source>
</evidence>
<dbReference type="GO" id="GO:0016020">
    <property type="term" value="C:membrane"/>
    <property type="evidence" value="ECO:0007669"/>
    <property type="project" value="TreeGrafter"/>
</dbReference>
<gene>
    <name evidence="2" type="ORF">DGD08_07545</name>
</gene>
<proteinExistence type="predicted"/>
<organism evidence="2 3">
    <name type="scientific">Gemmatimonas aurantiaca</name>
    <dbReference type="NCBI Taxonomy" id="173480"/>
    <lineage>
        <taxon>Bacteria</taxon>
        <taxon>Pseudomonadati</taxon>
        <taxon>Gemmatimonadota</taxon>
        <taxon>Gemmatimonadia</taxon>
        <taxon>Gemmatimonadales</taxon>
        <taxon>Gemmatimonadaceae</taxon>
        <taxon>Gemmatimonas</taxon>
    </lineage>
</organism>
<dbReference type="GO" id="GO:0016787">
    <property type="term" value="F:hydrolase activity"/>
    <property type="evidence" value="ECO:0007669"/>
    <property type="project" value="UniProtKB-KW"/>
</dbReference>